<dbReference type="SUPFAM" id="SSF51695">
    <property type="entry name" value="PLC-like phosphodiesterases"/>
    <property type="match status" value="2"/>
</dbReference>
<dbReference type="InterPro" id="IPR039559">
    <property type="entry name" value="AIM6_PI-PLC-like_dom"/>
</dbReference>
<evidence type="ECO:0000313" key="4">
    <source>
        <dbReference type="Proteomes" id="UP001501771"/>
    </source>
</evidence>
<dbReference type="InterPro" id="IPR017946">
    <property type="entry name" value="PLC-like_Pdiesterase_TIM-brl"/>
</dbReference>
<dbReference type="EMBL" id="BAAAQR010000019">
    <property type="protein sequence ID" value="GAA2156337.1"/>
    <property type="molecule type" value="Genomic_DNA"/>
</dbReference>
<dbReference type="Pfam" id="PF03009">
    <property type="entry name" value="GDPD"/>
    <property type="match status" value="1"/>
</dbReference>
<name>A0ABP5M1K5_9ACTN</name>
<feature type="domain" description="GP-PDE" evidence="2">
    <location>
        <begin position="37"/>
        <end position="338"/>
    </location>
</feature>
<dbReference type="Proteomes" id="UP001501771">
    <property type="component" value="Unassembled WGS sequence"/>
</dbReference>
<comment type="caution">
    <text evidence="3">The sequence shown here is derived from an EMBL/GenBank/DDBJ whole genome shotgun (WGS) entry which is preliminary data.</text>
</comment>
<dbReference type="RefSeq" id="WP_344158030.1">
    <property type="nucleotide sequence ID" value="NZ_BAAAQR010000019.1"/>
</dbReference>
<gene>
    <name evidence="3" type="ORF">GCM10009844_44520</name>
</gene>
<keyword evidence="4" id="KW-1185">Reference proteome</keyword>
<feature type="chain" id="PRO_5045038009" description="GP-PDE domain-containing protein" evidence="1">
    <location>
        <begin position="26"/>
        <end position="600"/>
    </location>
</feature>
<dbReference type="PANTHER" id="PTHR46211">
    <property type="entry name" value="GLYCEROPHOSPHORYL DIESTER PHOSPHODIESTERASE"/>
    <property type="match status" value="1"/>
</dbReference>
<reference evidence="4" key="1">
    <citation type="journal article" date="2019" name="Int. J. Syst. Evol. Microbiol.">
        <title>The Global Catalogue of Microorganisms (GCM) 10K type strain sequencing project: providing services to taxonomists for standard genome sequencing and annotation.</title>
        <authorList>
            <consortium name="The Broad Institute Genomics Platform"/>
            <consortium name="The Broad Institute Genome Sequencing Center for Infectious Disease"/>
            <person name="Wu L."/>
            <person name="Ma J."/>
        </authorList>
    </citation>
    <scope>NUCLEOTIDE SEQUENCE [LARGE SCALE GENOMIC DNA]</scope>
    <source>
        <strain evidence="4">JCM 16022</strain>
    </source>
</reference>
<dbReference type="Gene3D" id="3.20.20.190">
    <property type="entry name" value="Phosphatidylinositol (PI) phosphodiesterase"/>
    <property type="match status" value="2"/>
</dbReference>
<organism evidence="3 4">
    <name type="scientific">Nocardioides koreensis</name>
    <dbReference type="NCBI Taxonomy" id="433651"/>
    <lineage>
        <taxon>Bacteria</taxon>
        <taxon>Bacillati</taxon>
        <taxon>Actinomycetota</taxon>
        <taxon>Actinomycetes</taxon>
        <taxon>Propionibacteriales</taxon>
        <taxon>Nocardioidaceae</taxon>
        <taxon>Nocardioides</taxon>
    </lineage>
</organism>
<accession>A0ABP5M1K5</accession>
<dbReference type="PANTHER" id="PTHR46211:SF14">
    <property type="entry name" value="GLYCEROPHOSPHODIESTER PHOSPHODIESTERASE"/>
    <property type="match status" value="1"/>
</dbReference>
<dbReference type="Pfam" id="PF13653">
    <property type="entry name" value="GDPD_2"/>
    <property type="match status" value="1"/>
</dbReference>
<dbReference type="PROSITE" id="PS51704">
    <property type="entry name" value="GP_PDE"/>
    <property type="match status" value="1"/>
</dbReference>
<sequence length="600" mass="65695">MMTRNITGGLALLLGAVLATTPVQPAPAQAAADQPTFDLQAHRGGIGLTVENTLASFDKAIRLGVSTLELDVQITQDGQAVITHDRKVNGAKCEDTGPATPGDPEYPYVGKYVNTLSLAQVRTLDCGSRTLPQFPQQQASPGERMPLLSEVFDLVRAYDADAVKLNVETKVEAGAPSETAPREQFVQVVDHEVRAAGIARQVTIQSFDWGSLMRMHEVDPRLPLVALTNYDFLQVGEPGRSPWLGGLDIDDFGGDPIKAIDSFGAAAFSPVHGFPQDGKVTDDDYKPYVTREMVDEAHAHGIAVIPWTVDDAPTMNKLIDDGVDGLITDYPDRLRQVLADRGYALPPAYDTADQATPLQRAHAHNDYEHRRPLQDALDHGFTSVEADVWLVDGQLLVAHDRDQVVPGRTLERLYLSPLEARRKMNGGTEYPDWHGTFQLLIDAKSDAGATWTAIDRVLREHPNLMTTFTASETHPGAVTAIISGNRDRAAMLAQPTRYAGYDGRLADLSSGTPASFMPLVSDNWTKSFTWDGTGPMPAAEEQKLRDIVAQAHQHDYRLRFWATPDKAGPARDRLWSKLVEVGVDQINTDDLDGLQRFLGN</sequence>
<keyword evidence="1" id="KW-0732">Signal</keyword>
<dbReference type="CDD" id="cd08577">
    <property type="entry name" value="PI-PLCc_GDPD_SF_unchar3"/>
    <property type="match status" value="1"/>
</dbReference>
<evidence type="ECO:0000256" key="1">
    <source>
        <dbReference type="SAM" id="SignalP"/>
    </source>
</evidence>
<evidence type="ECO:0000313" key="3">
    <source>
        <dbReference type="EMBL" id="GAA2156337.1"/>
    </source>
</evidence>
<protein>
    <recommendedName>
        <fullName evidence="2">GP-PDE domain-containing protein</fullName>
    </recommendedName>
</protein>
<dbReference type="InterPro" id="IPR030395">
    <property type="entry name" value="GP_PDE_dom"/>
</dbReference>
<proteinExistence type="predicted"/>
<evidence type="ECO:0000259" key="2">
    <source>
        <dbReference type="PROSITE" id="PS51704"/>
    </source>
</evidence>
<feature type="signal peptide" evidence="1">
    <location>
        <begin position="1"/>
        <end position="25"/>
    </location>
</feature>